<evidence type="ECO:0000256" key="3">
    <source>
        <dbReference type="PROSITE-ProRule" id="PRU00708"/>
    </source>
</evidence>
<dbReference type="PROSITE" id="PS51375">
    <property type="entry name" value="PPR"/>
    <property type="match status" value="2"/>
</dbReference>
<dbReference type="Pfam" id="PF13812">
    <property type="entry name" value="PPR_3"/>
    <property type="match status" value="1"/>
</dbReference>
<proteinExistence type="inferred from homology"/>
<protein>
    <recommendedName>
        <fullName evidence="6">Pentatricopeptide repeat-containing protein</fullName>
    </recommendedName>
</protein>
<comment type="caution">
    <text evidence="4">The sequence shown here is derived from an EMBL/GenBank/DDBJ whole genome shotgun (WGS) entry which is preliminary data.</text>
</comment>
<evidence type="ECO:0000313" key="5">
    <source>
        <dbReference type="Proteomes" id="UP000631114"/>
    </source>
</evidence>
<dbReference type="GO" id="GO:0009507">
    <property type="term" value="C:chloroplast"/>
    <property type="evidence" value="ECO:0007669"/>
    <property type="project" value="TreeGrafter"/>
</dbReference>
<keyword evidence="5" id="KW-1185">Reference proteome</keyword>
<gene>
    <name evidence="4" type="ORF">IFM89_002804</name>
</gene>
<dbReference type="Proteomes" id="UP000631114">
    <property type="component" value="Unassembled WGS sequence"/>
</dbReference>
<dbReference type="NCBIfam" id="TIGR00756">
    <property type="entry name" value="PPR"/>
    <property type="match status" value="2"/>
</dbReference>
<evidence type="ECO:0000313" key="4">
    <source>
        <dbReference type="EMBL" id="KAF9604129.1"/>
    </source>
</evidence>
<comment type="similarity">
    <text evidence="1">Belongs to the PPR family. P subfamily.</text>
</comment>
<dbReference type="EMBL" id="JADFTS010000005">
    <property type="protein sequence ID" value="KAF9604129.1"/>
    <property type="molecule type" value="Genomic_DNA"/>
</dbReference>
<sequence length="155" mass="17381">MGKDEKALGLFHKNEREALHPNRVHIHRVDKGLGTAGRIEEAYGMFLKMREDGCRPDVVLMNNIINAFGRAVVWGCYEGSKDPGVASWLEKMKENGITPSDFTYSILIDGFCKTNRVEKALFLLEEMDEKGFPPCPSAYCLLLMLLGKQNDTAAK</sequence>
<dbReference type="InterPro" id="IPR011990">
    <property type="entry name" value="TPR-like_helical_dom_sf"/>
</dbReference>
<dbReference type="PANTHER" id="PTHR47936">
    <property type="entry name" value="PPR_LONG DOMAIN-CONTAINING PROTEIN"/>
    <property type="match status" value="1"/>
</dbReference>
<evidence type="ECO:0000256" key="1">
    <source>
        <dbReference type="ARBA" id="ARBA00007626"/>
    </source>
</evidence>
<dbReference type="InterPro" id="IPR002885">
    <property type="entry name" value="PPR_rpt"/>
</dbReference>
<feature type="repeat" description="PPR" evidence="3">
    <location>
        <begin position="100"/>
        <end position="134"/>
    </location>
</feature>
<dbReference type="GO" id="GO:0010019">
    <property type="term" value="P:chloroplast-nucleus signaling pathway"/>
    <property type="evidence" value="ECO:0007669"/>
    <property type="project" value="TreeGrafter"/>
</dbReference>
<reference evidence="4 5" key="1">
    <citation type="submission" date="2020-10" db="EMBL/GenBank/DDBJ databases">
        <title>The Coptis chinensis genome and diversification of protoberbering-type alkaloids.</title>
        <authorList>
            <person name="Wang B."/>
            <person name="Shu S."/>
            <person name="Song C."/>
            <person name="Liu Y."/>
        </authorList>
    </citation>
    <scope>NUCLEOTIDE SEQUENCE [LARGE SCALE GENOMIC DNA]</scope>
    <source>
        <strain evidence="4">HL-2020</strain>
        <tissue evidence="4">Leaf</tissue>
    </source>
</reference>
<dbReference type="PANTHER" id="PTHR47936:SF1">
    <property type="entry name" value="PENTATRICOPEPTIDE REPEAT-CONTAINING PROTEIN GUN1, CHLOROPLASTIC"/>
    <property type="match status" value="1"/>
</dbReference>
<name>A0A835HT14_9MAGN</name>
<evidence type="ECO:0000256" key="2">
    <source>
        <dbReference type="ARBA" id="ARBA00022737"/>
    </source>
</evidence>
<dbReference type="OrthoDB" id="185373at2759"/>
<dbReference type="AlphaFoldDB" id="A0A835HT14"/>
<dbReference type="Pfam" id="PF12854">
    <property type="entry name" value="PPR_1"/>
    <property type="match status" value="1"/>
</dbReference>
<keyword evidence="2" id="KW-0677">Repeat</keyword>
<organism evidence="4 5">
    <name type="scientific">Coptis chinensis</name>
    <dbReference type="NCBI Taxonomy" id="261450"/>
    <lineage>
        <taxon>Eukaryota</taxon>
        <taxon>Viridiplantae</taxon>
        <taxon>Streptophyta</taxon>
        <taxon>Embryophyta</taxon>
        <taxon>Tracheophyta</taxon>
        <taxon>Spermatophyta</taxon>
        <taxon>Magnoliopsida</taxon>
        <taxon>Ranunculales</taxon>
        <taxon>Ranunculaceae</taxon>
        <taxon>Coptidoideae</taxon>
        <taxon>Coptis</taxon>
    </lineage>
</organism>
<accession>A0A835HT14</accession>
<dbReference type="GO" id="GO:0031930">
    <property type="term" value="P:mitochondria-nucleus signaling pathway"/>
    <property type="evidence" value="ECO:0007669"/>
    <property type="project" value="TreeGrafter"/>
</dbReference>
<feature type="repeat" description="PPR" evidence="3">
    <location>
        <begin position="22"/>
        <end position="56"/>
    </location>
</feature>
<evidence type="ECO:0008006" key="6">
    <source>
        <dbReference type="Google" id="ProtNLM"/>
    </source>
</evidence>
<dbReference type="Gene3D" id="1.25.40.10">
    <property type="entry name" value="Tetratricopeptide repeat domain"/>
    <property type="match status" value="2"/>
</dbReference>